<accession>A0A2N6T4U4</accession>
<organism evidence="1 2">
    <name type="scientific">Corynebacterium tuscaniense</name>
    <dbReference type="NCBI Taxonomy" id="302449"/>
    <lineage>
        <taxon>Bacteria</taxon>
        <taxon>Bacillati</taxon>
        <taxon>Actinomycetota</taxon>
        <taxon>Actinomycetes</taxon>
        <taxon>Mycobacteriales</taxon>
        <taxon>Corynebacteriaceae</taxon>
        <taxon>Corynebacterium</taxon>
    </lineage>
</organism>
<dbReference type="Proteomes" id="UP000235836">
    <property type="component" value="Unassembled WGS sequence"/>
</dbReference>
<gene>
    <name evidence="1" type="ORF">CJ203_06265</name>
</gene>
<evidence type="ECO:0000313" key="2">
    <source>
        <dbReference type="Proteomes" id="UP000235836"/>
    </source>
</evidence>
<name>A0A2N6T4U4_9CORY</name>
<sequence length="174" mass="18832">MQKLTASQKGWTAIVIALWVIVLAALIFVMPSLSAASGQKALGEAEASGSLATTLAEMQPPTNDAVAAEIIDLRYVYGQEIQGFVPVCNNEPEQLVDMKLQAAGDLADQIKLDGSNNYILLFDDSSEQAVAVDAVPANVMDLCGDNYFQEIFSTEQGFPVHYDGSMWRFGPRIQ</sequence>
<dbReference type="EMBL" id="PNHG01000007">
    <property type="protein sequence ID" value="PMC64343.1"/>
    <property type="molecule type" value="Genomic_DNA"/>
</dbReference>
<keyword evidence="2" id="KW-1185">Reference proteome</keyword>
<reference evidence="1 2" key="1">
    <citation type="submission" date="2017-09" db="EMBL/GenBank/DDBJ databases">
        <title>Bacterial strain isolated from the female urinary microbiota.</title>
        <authorList>
            <person name="Thomas-White K."/>
            <person name="Kumar N."/>
            <person name="Forster S."/>
            <person name="Putonti C."/>
            <person name="Lawley T."/>
            <person name="Wolfe A.J."/>
        </authorList>
    </citation>
    <scope>NUCLEOTIDE SEQUENCE [LARGE SCALE GENOMIC DNA]</scope>
    <source>
        <strain evidence="1 2">UMB0792</strain>
    </source>
</reference>
<protein>
    <submittedName>
        <fullName evidence="1">Uncharacterized protein</fullName>
    </submittedName>
</protein>
<proteinExistence type="predicted"/>
<evidence type="ECO:0000313" key="1">
    <source>
        <dbReference type="EMBL" id="PMC64343.1"/>
    </source>
</evidence>
<dbReference type="RefSeq" id="WP_034664187.1">
    <property type="nucleotide sequence ID" value="NZ_JBHRZL010000009.1"/>
</dbReference>
<comment type="caution">
    <text evidence="1">The sequence shown here is derived from an EMBL/GenBank/DDBJ whole genome shotgun (WGS) entry which is preliminary data.</text>
</comment>
<dbReference type="AlphaFoldDB" id="A0A2N6T4U4"/>